<organism evidence="3 4">
    <name type="scientific">Schizothecium vesticola</name>
    <dbReference type="NCBI Taxonomy" id="314040"/>
    <lineage>
        <taxon>Eukaryota</taxon>
        <taxon>Fungi</taxon>
        <taxon>Dikarya</taxon>
        <taxon>Ascomycota</taxon>
        <taxon>Pezizomycotina</taxon>
        <taxon>Sordariomycetes</taxon>
        <taxon>Sordariomycetidae</taxon>
        <taxon>Sordariales</taxon>
        <taxon>Schizotheciaceae</taxon>
        <taxon>Schizothecium</taxon>
    </lineage>
</organism>
<keyword evidence="4" id="KW-1185">Reference proteome</keyword>
<dbReference type="EMBL" id="JAUKUD010000005">
    <property type="protein sequence ID" value="KAK0743976.1"/>
    <property type="molecule type" value="Genomic_DNA"/>
</dbReference>
<proteinExistence type="predicted"/>
<reference evidence="3" key="1">
    <citation type="submission" date="2023-06" db="EMBL/GenBank/DDBJ databases">
        <title>Genome-scale phylogeny and comparative genomics of the fungal order Sordariales.</title>
        <authorList>
            <consortium name="Lawrence Berkeley National Laboratory"/>
            <person name="Hensen N."/>
            <person name="Bonometti L."/>
            <person name="Westerberg I."/>
            <person name="Brannstrom I.O."/>
            <person name="Guillou S."/>
            <person name="Cros-Aarteil S."/>
            <person name="Calhoun S."/>
            <person name="Haridas S."/>
            <person name="Kuo A."/>
            <person name="Mondo S."/>
            <person name="Pangilinan J."/>
            <person name="Riley R."/>
            <person name="LaButti K."/>
            <person name="Andreopoulos B."/>
            <person name="Lipzen A."/>
            <person name="Chen C."/>
            <person name="Yanf M."/>
            <person name="Daum C."/>
            <person name="Ng V."/>
            <person name="Clum A."/>
            <person name="Steindorff A."/>
            <person name="Ohm R."/>
            <person name="Martin F."/>
            <person name="Silar P."/>
            <person name="Natvig D."/>
            <person name="Lalanne C."/>
            <person name="Gautier V."/>
            <person name="Ament-velasquez S.L."/>
            <person name="Kruys A."/>
            <person name="Hutchinson M.I."/>
            <person name="Powell A.J."/>
            <person name="Barry K."/>
            <person name="Miller A.N."/>
            <person name="Grigoriev I.V."/>
            <person name="Debuchy R."/>
            <person name="Gladieux P."/>
            <person name="Thoren M.H."/>
            <person name="Johannesson H."/>
        </authorList>
    </citation>
    <scope>NUCLEOTIDE SEQUENCE</scope>
    <source>
        <strain evidence="3">SMH3187-1</strain>
    </source>
</reference>
<gene>
    <name evidence="3" type="ORF">B0T18DRAFT_469687</name>
</gene>
<evidence type="ECO:0000313" key="3">
    <source>
        <dbReference type="EMBL" id="KAK0743976.1"/>
    </source>
</evidence>
<keyword evidence="2" id="KW-0732">Signal</keyword>
<comment type="caution">
    <text evidence="3">The sequence shown here is derived from an EMBL/GenBank/DDBJ whole genome shotgun (WGS) entry which is preliminary data.</text>
</comment>
<feature type="signal peptide" evidence="2">
    <location>
        <begin position="1"/>
        <end position="23"/>
    </location>
</feature>
<evidence type="ECO:0000313" key="4">
    <source>
        <dbReference type="Proteomes" id="UP001172155"/>
    </source>
</evidence>
<evidence type="ECO:0000256" key="1">
    <source>
        <dbReference type="SAM" id="MobiDB-lite"/>
    </source>
</evidence>
<name>A0AA40ER54_9PEZI</name>
<feature type="compositionally biased region" description="Polar residues" evidence="1">
    <location>
        <begin position="203"/>
        <end position="216"/>
    </location>
</feature>
<accession>A0AA40ER54</accession>
<sequence length="230" mass="24348">MRFEISLVVGTLLVATAQRSVIARDNKNHGEDGFSKILERNVRPVLEIEPRKCGDAIGHRLPNMEAPNVMISSSADVPTSGRVPGFPSGRRHRASAVLKINTIAGRNFAAQDQGSGSPARLWTLVAAPPRAASAAIEQREIDQGGLPSPSIASATTLTPVQPSRLALLRIAVGTARAAREDGSTRLGALVKVTCKYARRKRPTPNSAPAAQPSSGDNLHWITPVSHAHGS</sequence>
<dbReference type="AlphaFoldDB" id="A0AA40ER54"/>
<evidence type="ECO:0000256" key="2">
    <source>
        <dbReference type="SAM" id="SignalP"/>
    </source>
</evidence>
<protein>
    <submittedName>
        <fullName evidence="3">Uncharacterized protein</fullName>
    </submittedName>
</protein>
<feature type="region of interest" description="Disordered" evidence="1">
    <location>
        <begin position="200"/>
        <end position="230"/>
    </location>
</feature>
<dbReference type="Proteomes" id="UP001172155">
    <property type="component" value="Unassembled WGS sequence"/>
</dbReference>
<feature type="chain" id="PRO_5041423919" evidence="2">
    <location>
        <begin position="24"/>
        <end position="230"/>
    </location>
</feature>